<evidence type="ECO:0000313" key="1">
    <source>
        <dbReference type="EMBL" id="XBS90188.1"/>
    </source>
</evidence>
<organism evidence="1">
    <name type="scientific">Rhodanobacter sp. IGA1.0</name>
    <dbReference type="NCBI Taxonomy" id="3158582"/>
    <lineage>
        <taxon>Bacteria</taxon>
        <taxon>Pseudomonadati</taxon>
        <taxon>Pseudomonadota</taxon>
        <taxon>Gammaproteobacteria</taxon>
        <taxon>Lysobacterales</taxon>
        <taxon>Rhodanobacteraceae</taxon>
        <taxon>Rhodanobacter</taxon>
    </lineage>
</organism>
<dbReference type="AlphaFoldDB" id="A0AAU7QN97"/>
<name>A0AAU7QN97_9GAMM</name>
<accession>A0AAU7QN97</accession>
<proteinExistence type="predicted"/>
<protein>
    <submittedName>
        <fullName evidence="1">Uncharacterized protein</fullName>
    </submittedName>
</protein>
<gene>
    <name evidence="1" type="ORF">ABNK63_00665</name>
</gene>
<sequence length="144" mass="16271">MYIQIDRDDIWNVYTKESAAEGLYRGGGNAATARMYKDENGNETVRPADFKIIFDSSAGEYMVYPDITKGLSFSSSLQRLKDIPIKGKVWLLPRNAELPKDLVINYKTIDHPLLNVGKKMSVKDLVEKLKELEKSMKATGVKIL</sequence>
<dbReference type="EMBL" id="CP157948">
    <property type="protein sequence ID" value="XBS90188.1"/>
    <property type="molecule type" value="Genomic_DNA"/>
</dbReference>
<reference evidence="1" key="1">
    <citation type="submission" date="2024-06" db="EMBL/GenBank/DDBJ databases">
        <authorList>
            <person name="Sun Y."/>
        </authorList>
    </citation>
    <scope>NUCLEOTIDE SEQUENCE</scope>
    <source>
        <strain evidence="1">IGA1.0</strain>
    </source>
</reference>
<dbReference type="RefSeq" id="WP_157582021.1">
    <property type="nucleotide sequence ID" value="NZ_CP157948.1"/>
</dbReference>